<dbReference type="GO" id="GO:0016746">
    <property type="term" value="F:acyltransferase activity"/>
    <property type="evidence" value="ECO:0007669"/>
    <property type="project" value="UniProtKB-KW"/>
</dbReference>
<evidence type="ECO:0000256" key="2">
    <source>
        <dbReference type="ARBA" id="ARBA00022679"/>
    </source>
</evidence>
<comment type="caution">
    <text evidence="7">The sequence shown here is derived from an EMBL/GenBank/DDBJ whole genome shotgun (WGS) entry which is preliminary data.</text>
</comment>
<feature type="region of interest" description="C-terminal hotdog fold" evidence="5">
    <location>
        <begin position="569"/>
        <end position="621"/>
    </location>
</feature>
<dbReference type="InterPro" id="IPR049551">
    <property type="entry name" value="PKS_DH_C"/>
</dbReference>
<keyword evidence="8" id="KW-1185">Reference proteome</keyword>
<name>A0ABS6ZH18_9ACTN</name>
<feature type="region of interest" description="N-terminal hotdog fold" evidence="5">
    <location>
        <begin position="433"/>
        <end position="556"/>
    </location>
</feature>
<dbReference type="InterPro" id="IPR042104">
    <property type="entry name" value="PKS_dehydratase_sf"/>
</dbReference>
<feature type="domain" description="PKS/mFAS DH" evidence="6">
    <location>
        <begin position="433"/>
        <end position="621"/>
    </location>
</feature>
<dbReference type="SMART" id="SM00827">
    <property type="entry name" value="PKS_AT"/>
    <property type="match status" value="1"/>
</dbReference>
<dbReference type="InterPro" id="IPR050091">
    <property type="entry name" value="PKS_NRPS_Biosynth_Enz"/>
</dbReference>
<dbReference type="Pfam" id="PF00698">
    <property type="entry name" value="Acyl_transf_1"/>
    <property type="match status" value="1"/>
</dbReference>
<keyword evidence="3" id="KW-0511">Multifunctional enzyme</keyword>
<evidence type="ECO:0000256" key="3">
    <source>
        <dbReference type="ARBA" id="ARBA00023268"/>
    </source>
</evidence>
<comment type="caution">
    <text evidence="5">Lacks conserved residue(s) required for the propagation of feature annotation.</text>
</comment>
<comment type="pathway">
    <text evidence="1">Antibiotic biosynthesis.</text>
</comment>
<protein>
    <submittedName>
        <fullName evidence="7">Acyltransferase domain-containing protein</fullName>
    </submittedName>
</protein>
<proteinExistence type="predicted"/>
<evidence type="ECO:0000256" key="1">
    <source>
        <dbReference type="ARBA" id="ARBA00004792"/>
    </source>
</evidence>
<dbReference type="Gene3D" id="3.40.366.10">
    <property type="entry name" value="Malonyl-Coenzyme A Acyl Carrier Protein, domain 2"/>
    <property type="match status" value="1"/>
</dbReference>
<evidence type="ECO:0000313" key="7">
    <source>
        <dbReference type="EMBL" id="MBW5487048.1"/>
    </source>
</evidence>
<dbReference type="Gene3D" id="3.10.129.110">
    <property type="entry name" value="Polyketide synthase dehydratase"/>
    <property type="match status" value="1"/>
</dbReference>
<dbReference type="InterPro" id="IPR001227">
    <property type="entry name" value="Ac_transferase_dom_sf"/>
</dbReference>
<feature type="non-terminal residue" evidence="7">
    <location>
        <position position="621"/>
    </location>
</feature>
<dbReference type="InterPro" id="IPR049900">
    <property type="entry name" value="PKS_mFAS_DH"/>
</dbReference>
<dbReference type="RefSeq" id="WP_219672306.1">
    <property type="nucleotide sequence ID" value="NZ_WTFF01000593.1"/>
</dbReference>
<dbReference type="PROSITE" id="PS52019">
    <property type="entry name" value="PKS_MFAS_DH"/>
    <property type="match status" value="1"/>
</dbReference>
<dbReference type="InterPro" id="IPR014043">
    <property type="entry name" value="Acyl_transferase_dom"/>
</dbReference>
<evidence type="ECO:0000256" key="4">
    <source>
        <dbReference type="ARBA" id="ARBA00023315"/>
    </source>
</evidence>
<gene>
    <name evidence="7" type="ORF">GPJ59_35840</name>
</gene>
<dbReference type="Gene3D" id="3.30.70.3290">
    <property type="match status" value="1"/>
</dbReference>
<dbReference type="InterPro" id="IPR016036">
    <property type="entry name" value="Malonyl_transacylase_ACP-bd"/>
</dbReference>
<dbReference type="SUPFAM" id="SSF55048">
    <property type="entry name" value="Probable ACP-binding domain of malonyl-CoA ACP transacylase"/>
    <property type="match status" value="1"/>
</dbReference>
<dbReference type="PANTHER" id="PTHR43775:SF51">
    <property type="entry name" value="INACTIVE PHENOLPHTHIOCEROL SYNTHESIS POLYKETIDE SYNTHASE TYPE I PKS1-RELATED"/>
    <property type="match status" value="1"/>
</dbReference>
<organism evidence="7 8">
    <name type="scientific">Streptomyces bambusae</name>
    <dbReference type="NCBI Taxonomy" id="1550616"/>
    <lineage>
        <taxon>Bacteria</taxon>
        <taxon>Bacillati</taxon>
        <taxon>Actinomycetota</taxon>
        <taxon>Actinomycetes</taxon>
        <taxon>Kitasatosporales</taxon>
        <taxon>Streptomycetaceae</taxon>
        <taxon>Streptomyces</taxon>
    </lineage>
</organism>
<keyword evidence="4 7" id="KW-0012">Acyltransferase</keyword>
<dbReference type="Proteomes" id="UP000812013">
    <property type="component" value="Unassembled WGS sequence"/>
</dbReference>
<dbReference type="Pfam" id="PF21089">
    <property type="entry name" value="PKS_DH_N"/>
    <property type="match status" value="1"/>
</dbReference>
<dbReference type="EMBL" id="WTFF01000593">
    <property type="protein sequence ID" value="MBW5487048.1"/>
    <property type="molecule type" value="Genomic_DNA"/>
</dbReference>
<dbReference type="SMART" id="SM00826">
    <property type="entry name" value="PKS_DH"/>
    <property type="match status" value="1"/>
</dbReference>
<dbReference type="SUPFAM" id="SSF52151">
    <property type="entry name" value="FabD/lysophospholipase-like"/>
    <property type="match status" value="1"/>
</dbReference>
<dbReference type="InterPro" id="IPR049552">
    <property type="entry name" value="PKS_DH_N"/>
</dbReference>
<dbReference type="InterPro" id="IPR016035">
    <property type="entry name" value="Acyl_Trfase/lysoPLipase"/>
</dbReference>
<feature type="non-terminal residue" evidence="7">
    <location>
        <position position="1"/>
    </location>
</feature>
<reference evidence="7 8" key="1">
    <citation type="submission" date="2019-12" db="EMBL/GenBank/DDBJ databases">
        <title>Genome sequence of Streptomyces bambusae.</title>
        <authorList>
            <person name="Bansal K."/>
            <person name="Choksket S."/>
            <person name="Korpole S."/>
            <person name="Patil P.B."/>
        </authorList>
    </citation>
    <scope>NUCLEOTIDE SEQUENCE [LARGE SCALE GENOMIC DNA]</scope>
    <source>
        <strain evidence="7 8">SK60</strain>
    </source>
</reference>
<evidence type="ECO:0000313" key="8">
    <source>
        <dbReference type="Proteomes" id="UP000812013"/>
    </source>
</evidence>
<evidence type="ECO:0000259" key="6">
    <source>
        <dbReference type="PROSITE" id="PS52019"/>
    </source>
</evidence>
<dbReference type="PANTHER" id="PTHR43775">
    <property type="entry name" value="FATTY ACID SYNTHASE"/>
    <property type="match status" value="1"/>
</dbReference>
<keyword evidence="2" id="KW-0808">Transferase</keyword>
<accession>A0ABS6ZH18</accession>
<dbReference type="Pfam" id="PF14765">
    <property type="entry name" value="PS-DH"/>
    <property type="match status" value="1"/>
</dbReference>
<evidence type="ECO:0000256" key="5">
    <source>
        <dbReference type="PROSITE-ProRule" id="PRU01363"/>
    </source>
</evidence>
<dbReference type="InterPro" id="IPR020807">
    <property type="entry name" value="PKS_DH"/>
</dbReference>
<sequence length="621" mass="63428">AFAAGQGAPAAADTALSLATTRAALARRAVVVGDDADGRLDGLARLAAGESAAHLVEGLADIEGKTAFVFPGQGSQWAGMAVELYASSPVFAARLDECAAALAPYTDWSLLEVLRQADGAPGFDRVDVVQPALWAVMVSLAALWRACGVEPAAVIGHSQGEIAAAAVAGALSLQDAAKVSALRAKALLALAGKGGMMSVADSADAVQERIAAWGGDLAVAAVNGPRSTVVSGTPQALDELLAACEADGVRARRINVDYASHGPQVEEIREAVLTALAGITPRKAAVPFLSTVTGRMVDGTELDAEYWYTNLRRTVRFEDGVRALLERGHGFFIEASAHPVLAVGVQETVDATGSAAVSLGSLRRDEGGPRRFLTSLAEAWTRGASPDWRAVLAGHGARTADLPTYAFQRSRFWAQPASGAADVSAAGLAEAGHPLLGAAVPVADGDQYLLTGRISLLSHPWLADHAVGDTVLLPGTAFVELAVRAGDEAGCGVLRDLTLETALALPATGAVQLQLAVGEAAADGSRPVTVYARPDGTDLPWTRHAGAVVAPAAAPGSGQDLSVWPPAGAEPVDVADFYGRAAAAGYAYGPAFQGLKAAWRAGGEGYAEVALATAQREEAAA</sequence>